<dbReference type="Proteomes" id="UP000232673">
    <property type="component" value="Unassembled WGS sequence"/>
</dbReference>
<accession>A0A2N0U2F3</accession>
<keyword evidence="2" id="KW-0812">Transmembrane</keyword>
<protein>
    <submittedName>
        <fullName evidence="3">Uncharacterized protein</fullName>
    </submittedName>
</protein>
<keyword evidence="2" id="KW-1133">Transmembrane helix</keyword>
<feature type="compositionally biased region" description="Polar residues" evidence="1">
    <location>
        <begin position="1"/>
        <end position="16"/>
    </location>
</feature>
<evidence type="ECO:0000313" key="4">
    <source>
        <dbReference type="Proteomes" id="UP000232673"/>
    </source>
</evidence>
<organism evidence="3 4">
    <name type="scientific">Salegentibacter salinarum</name>
    <dbReference type="NCBI Taxonomy" id="447422"/>
    <lineage>
        <taxon>Bacteria</taxon>
        <taxon>Pseudomonadati</taxon>
        <taxon>Bacteroidota</taxon>
        <taxon>Flavobacteriia</taxon>
        <taxon>Flavobacteriales</taxon>
        <taxon>Flavobacteriaceae</taxon>
        <taxon>Salegentibacter</taxon>
    </lineage>
</organism>
<keyword evidence="4" id="KW-1185">Reference proteome</keyword>
<comment type="caution">
    <text evidence="3">The sequence shown here is derived from an EMBL/GenBank/DDBJ whole genome shotgun (WGS) entry which is preliminary data.</text>
</comment>
<dbReference type="AlphaFoldDB" id="A0A2N0U2F3"/>
<reference evidence="3 4" key="1">
    <citation type="submission" date="2015-10" db="EMBL/GenBank/DDBJ databases">
        <title>Draft genome sequence of Salegentibacter salinarum KCTC 12975.</title>
        <authorList>
            <person name="Lin W."/>
            <person name="Zheng Q."/>
        </authorList>
    </citation>
    <scope>NUCLEOTIDE SEQUENCE [LARGE SCALE GENOMIC DNA]</scope>
    <source>
        <strain evidence="3 4">KCTC 12975</strain>
    </source>
</reference>
<dbReference type="RefSeq" id="WP_079713531.1">
    <property type="nucleotide sequence ID" value="NZ_FUZC01000009.1"/>
</dbReference>
<dbReference type="STRING" id="447422.SAMN05660903_02492"/>
<sequence>MESNQENHTNTTSNIASKARQEKEEPKTGIGRFFSKLGYSIWIAVMVVGGIIAFLVSLLVL</sequence>
<evidence type="ECO:0000256" key="2">
    <source>
        <dbReference type="SAM" id="Phobius"/>
    </source>
</evidence>
<evidence type="ECO:0000313" key="3">
    <source>
        <dbReference type="EMBL" id="PKD21174.1"/>
    </source>
</evidence>
<feature type="transmembrane region" description="Helical" evidence="2">
    <location>
        <begin position="39"/>
        <end position="60"/>
    </location>
</feature>
<dbReference type="EMBL" id="LKTS01000002">
    <property type="protein sequence ID" value="PKD21174.1"/>
    <property type="molecule type" value="Genomic_DNA"/>
</dbReference>
<name>A0A2N0U2F3_9FLAO</name>
<evidence type="ECO:0000256" key="1">
    <source>
        <dbReference type="SAM" id="MobiDB-lite"/>
    </source>
</evidence>
<dbReference type="OrthoDB" id="1454221at2"/>
<gene>
    <name evidence="3" type="ORF">APR41_12225</name>
</gene>
<feature type="region of interest" description="Disordered" evidence="1">
    <location>
        <begin position="1"/>
        <end position="27"/>
    </location>
</feature>
<proteinExistence type="predicted"/>
<keyword evidence="2" id="KW-0472">Membrane</keyword>